<gene>
    <name evidence="2" type="ORF">B0H66DRAFT_349221</name>
</gene>
<feature type="transmembrane region" description="Helical" evidence="1">
    <location>
        <begin position="71"/>
        <end position="93"/>
    </location>
</feature>
<comment type="caution">
    <text evidence="2">The sequence shown here is derived from an EMBL/GenBank/DDBJ whole genome shotgun (WGS) entry which is preliminary data.</text>
</comment>
<keyword evidence="1" id="KW-0812">Transmembrane</keyword>
<evidence type="ECO:0000256" key="1">
    <source>
        <dbReference type="SAM" id="Phobius"/>
    </source>
</evidence>
<organism evidence="2 3">
    <name type="scientific">Apodospora peruviana</name>
    <dbReference type="NCBI Taxonomy" id="516989"/>
    <lineage>
        <taxon>Eukaryota</taxon>
        <taxon>Fungi</taxon>
        <taxon>Dikarya</taxon>
        <taxon>Ascomycota</taxon>
        <taxon>Pezizomycotina</taxon>
        <taxon>Sordariomycetes</taxon>
        <taxon>Sordariomycetidae</taxon>
        <taxon>Sordariales</taxon>
        <taxon>Lasiosphaeriaceae</taxon>
        <taxon>Apodospora</taxon>
    </lineage>
</organism>
<evidence type="ECO:0000313" key="3">
    <source>
        <dbReference type="Proteomes" id="UP001283341"/>
    </source>
</evidence>
<evidence type="ECO:0000313" key="2">
    <source>
        <dbReference type="EMBL" id="KAK3313328.1"/>
    </source>
</evidence>
<reference evidence="2" key="2">
    <citation type="submission" date="2023-06" db="EMBL/GenBank/DDBJ databases">
        <authorList>
            <consortium name="Lawrence Berkeley National Laboratory"/>
            <person name="Haridas S."/>
            <person name="Hensen N."/>
            <person name="Bonometti L."/>
            <person name="Westerberg I."/>
            <person name="Brannstrom I.O."/>
            <person name="Guillou S."/>
            <person name="Cros-Aarteil S."/>
            <person name="Calhoun S."/>
            <person name="Kuo A."/>
            <person name="Mondo S."/>
            <person name="Pangilinan J."/>
            <person name="Riley R."/>
            <person name="Labutti K."/>
            <person name="Andreopoulos B."/>
            <person name="Lipzen A."/>
            <person name="Chen C."/>
            <person name="Yanf M."/>
            <person name="Daum C."/>
            <person name="Ng V."/>
            <person name="Clum A."/>
            <person name="Steindorff A."/>
            <person name="Ohm R."/>
            <person name="Martin F."/>
            <person name="Silar P."/>
            <person name="Natvig D."/>
            <person name="Lalanne C."/>
            <person name="Gautier V."/>
            <person name="Ament-Velasquez S.L."/>
            <person name="Kruys A."/>
            <person name="Hutchinson M.I."/>
            <person name="Powell A.J."/>
            <person name="Barry K."/>
            <person name="Miller A.N."/>
            <person name="Grigoriev I.V."/>
            <person name="Debuchy R."/>
            <person name="Gladieux P."/>
            <person name="Thoren M.H."/>
            <person name="Johannesson H."/>
        </authorList>
    </citation>
    <scope>NUCLEOTIDE SEQUENCE</scope>
    <source>
        <strain evidence="2">CBS 118394</strain>
    </source>
</reference>
<proteinExistence type="predicted"/>
<dbReference type="AlphaFoldDB" id="A0AAE0HUV0"/>
<keyword evidence="1" id="KW-1133">Transmembrane helix</keyword>
<keyword evidence="3" id="KW-1185">Reference proteome</keyword>
<dbReference type="Proteomes" id="UP001283341">
    <property type="component" value="Unassembled WGS sequence"/>
</dbReference>
<keyword evidence="1" id="KW-0472">Membrane</keyword>
<accession>A0AAE0HUV0</accession>
<name>A0AAE0HUV0_9PEZI</name>
<protein>
    <submittedName>
        <fullName evidence="2">Uncharacterized protein</fullName>
    </submittedName>
</protein>
<dbReference type="EMBL" id="JAUEDM010000007">
    <property type="protein sequence ID" value="KAK3313328.1"/>
    <property type="molecule type" value="Genomic_DNA"/>
</dbReference>
<sequence length="129" mass="14251">MADNTTDCAVQGNADVYGLGIRIDFCSQWYGTILADWLAPAEVPSLRNTNAFFLTATLIALIILRNDLKILEVCIVLLLFFGSSLYTLLVVYWRAFTCLSERLDPMGFTGAKPRGKMSSCSGLYFCSLS</sequence>
<reference evidence="2" key="1">
    <citation type="journal article" date="2023" name="Mol. Phylogenet. Evol.">
        <title>Genome-scale phylogeny and comparative genomics of the fungal order Sordariales.</title>
        <authorList>
            <person name="Hensen N."/>
            <person name="Bonometti L."/>
            <person name="Westerberg I."/>
            <person name="Brannstrom I.O."/>
            <person name="Guillou S."/>
            <person name="Cros-Aarteil S."/>
            <person name="Calhoun S."/>
            <person name="Haridas S."/>
            <person name="Kuo A."/>
            <person name="Mondo S."/>
            <person name="Pangilinan J."/>
            <person name="Riley R."/>
            <person name="LaButti K."/>
            <person name="Andreopoulos B."/>
            <person name="Lipzen A."/>
            <person name="Chen C."/>
            <person name="Yan M."/>
            <person name="Daum C."/>
            <person name="Ng V."/>
            <person name="Clum A."/>
            <person name="Steindorff A."/>
            <person name="Ohm R.A."/>
            <person name="Martin F."/>
            <person name="Silar P."/>
            <person name="Natvig D.O."/>
            <person name="Lalanne C."/>
            <person name="Gautier V."/>
            <person name="Ament-Velasquez S.L."/>
            <person name="Kruys A."/>
            <person name="Hutchinson M.I."/>
            <person name="Powell A.J."/>
            <person name="Barry K."/>
            <person name="Miller A.N."/>
            <person name="Grigoriev I.V."/>
            <person name="Debuchy R."/>
            <person name="Gladieux P."/>
            <person name="Hiltunen Thoren M."/>
            <person name="Johannesson H."/>
        </authorList>
    </citation>
    <scope>NUCLEOTIDE SEQUENCE</scope>
    <source>
        <strain evidence="2">CBS 118394</strain>
    </source>
</reference>